<name>A0ABV4CDR7_9MYCO</name>
<dbReference type="Proteomes" id="UP001564760">
    <property type="component" value="Unassembled WGS sequence"/>
</dbReference>
<proteinExistence type="predicted"/>
<comment type="caution">
    <text evidence="1">The sequence shown here is derived from an EMBL/GenBank/DDBJ whole genome shotgun (WGS) entry which is preliminary data.</text>
</comment>
<gene>
    <name evidence="1" type="ORF">AB8998_30370</name>
</gene>
<reference evidence="1 2" key="1">
    <citation type="submission" date="2024-08" db="EMBL/GenBank/DDBJ databases">
        <title>Mycobacterium servetensis sp. nov., a novel rapid-growing mycobacterial species recovered from a human patient in Zaragoza, Spain.</title>
        <authorList>
            <person name="Tristancho-Baro A.I."/>
            <person name="Buenestado-Serrano S."/>
            <person name="Garcia De Viedma D."/>
            <person name="Milagro-Beamonte A."/>
            <person name="Burillo N."/>
            <person name="Sanz S."/>
            <person name="Lopez-Calleja A.I."/>
            <person name="Penas-Utrilla D."/>
            <person name="Guardingo M."/>
            <person name="Garcia M.J."/>
            <person name="Vinuelas-Bayon J."/>
        </authorList>
    </citation>
    <scope>NUCLEOTIDE SEQUENCE [LARGE SCALE GENOMIC DNA]</scope>
    <source>
        <strain evidence="2">HUMS_12744610</strain>
    </source>
</reference>
<dbReference type="EMBL" id="JBGEDP010000002">
    <property type="protein sequence ID" value="MEY8018958.1"/>
    <property type="molecule type" value="Genomic_DNA"/>
</dbReference>
<evidence type="ECO:0000313" key="2">
    <source>
        <dbReference type="Proteomes" id="UP001564760"/>
    </source>
</evidence>
<organism evidence="1 2">
    <name type="scientific">Mycobacterium servetii</name>
    <dbReference type="NCBI Taxonomy" id="3237418"/>
    <lineage>
        <taxon>Bacteria</taxon>
        <taxon>Bacillati</taxon>
        <taxon>Actinomycetota</taxon>
        <taxon>Actinomycetes</taxon>
        <taxon>Mycobacteriales</taxon>
        <taxon>Mycobacteriaceae</taxon>
        <taxon>Mycobacterium</taxon>
    </lineage>
</organism>
<sequence>MIGQETAWLPGAIAEMTKLEQESEPGDAELFVAYRDVPAWQRLPADALSEAGIGP</sequence>
<accession>A0ABV4CDR7</accession>
<evidence type="ECO:0000313" key="1">
    <source>
        <dbReference type="EMBL" id="MEY8018958.1"/>
    </source>
</evidence>
<dbReference type="RefSeq" id="WP_369742001.1">
    <property type="nucleotide sequence ID" value="NZ_JBGEDP010000002.1"/>
</dbReference>
<protein>
    <submittedName>
        <fullName evidence="1">Uncharacterized protein</fullName>
    </submittedName>
</protein>
<keyword evidence="2" id="KW-1185">Reference proteome</keyword>